<sequence length="322" mass="37095">MTDPSIQRWDDKPWHSLNHELKYRFGEKLYKLALNGGFTCPNRDGTLEDRGCIFCSAGGSGDFAASPSLSISKQIEQAKQKVDNKFKGSRYIAYFQAYTGTYAPLPYLEDIYWQAIRHPDIAVLSIATRPDCLSDDIVDLLSRLNQFKPVWIELGLQTIHEATALYIRRGYPLSVFEQAVRKLHDAGIEIIVHTILGLPGETEQHMLDTHRYLSHQPIQGIKIQLLHILQGTDLAAVYEKKPFPVLDKEHYIDLLIRCLEILPPELVIHRLTGDGPRKLLIHPLWSLSKKQVLNEIQHQFRLRRTWQGRLFDNNPELKNKEE</sequence>
<dbReference type="GO" id="GO:0046872">
    <property type="term" value="F:metal ion binding"/>
    <property type="evidence" value="ECO:0007669"/>
    <property type="project" value="UniProtKB-KW"/>
</dbReference>
<evidence type="ECO:0000256" key="6">
    <source>
        <dbReference type="ARBA" id="ARBA00023014"/>
    </source>
</evidence>
<dbReference type="Proteomes" id="UP000824164">
    <property type="component" value="Unassembled WGS sequence"/>
</dbReference>
<evidence type="ECO:0000256" key="1">
    <source>
        <dbReference type="ARBA" id="ARBA00001966"/>
    </source>
</evidence>
<dbReference type="InterPro" id="IPR007197">
    <property type="entry name" value="rSAM"/>
</dbReference>
<dbReference type="GO" id="GO:0003824">
    <property type="term" value="F:catalytic activity"/>
    <property type="evidence" value="ECO:0007669"/>
    <property type="project" value="InterPro"/>
</dbReference>
<dbReference type="SFLD" id="SFLDS00029">
    <property type="entry name" value="Radical_SAM"/>
    <property type="match status" value="1"/>
</dbReference>
<dbReference type="EMBL" id="DVLT01000035">
    <property type="protein sequence ID" value="HIU02589.1"/>
    <property type="molecule type" value="Genomic_DNA"/>
</dbReference>
<dbReference type="AlphaFoldDB" id="A0A9D1HGM4"/>
<dbReference type="SMART" id="SM00729">
    <property type="entry name" value="Elp3"/>
    <property type="match status" value="1"/>
</dbReference>
<dbReference type="InterPro" id="IPR032432">
    <property type="entry name" value="Radical_SAM_C"/>
</dbReference>
<organism evidence="8 9">
    <name type="scientific">Candidatus Onthocola gallistercoris</name>
    <dbReference type="NCBI Taxonomy" id="2840876"/>
    <lineage>
        <taxon>Bacteria</taxon>
        <taxon>Bacillati</taxon>
        <taxon>Bacillota</taxon>
        <taxon>Bacilli</taxon>
        <taxon>Candidatus Onthocola</taxon>
    </lineage>
</organism>
<dbReference type="NCBIfam" id="TIGR01212">
    <property type="entry name" value="TIGR01212 family radical SAM protein"/>
    <property type="match status" value="1"/>
</dbReference>
<dbReference type="InterPro" id="IPR058240">
    <property type="entry name" value="rSAM_sf"/>
</dbReference>
<dbReference type="SFLD" id="SFLDG01086">
    <property type="entry name" value="elongater_protein-like"/>
    <property type="match status" value="1"/>
</dbReference>
<dbReference type="SUPFAM" id="SSF102114">
    <property type="entry name" value="Radical SAM enzymes"/>
    <property type="match status" value="1"/>
</dbReference>
<evidence type="ECO:0000256" key="5">
    <source>
        <dbReference type="ARBA" id="ARBA00023004"/>
    </source>
</evidence>
<dbReference type="InterPro" id="IPR005911">
    <property type="entry name" value="YhcC-like"/>
</dbReference>
<keyword evidence="5" id="KW-0408">Iron</keyword>
<dbReference type="InterPro" id="IPR039661">
    <property type="entry name" value="ELP3"/>
</dbReference>
<dbReference type="Pfam" id="PF16199">
    <property type="entry name" value="Radical_SAM_C"/>
    <property type="match status" value="1"/>
</dbReference>
<dbReference type="PANTHER" id="PTHR11135">
    <property type="entry name" value="HISTONE ACETYLTRANSFERASE-RELATED"/>
    <property type="match status" value="1"/>
</dbReference>
<dbReference type="InterPro" id="IPR006638">
    <property type="entry name" value="Elp3/MiaA/NifB-like_rSAM"/>
</dbReference>
<dbReference type="InterPro" id="IPR023404">
    <property type="entry name" value="rSAM_horseshoe"/>
</dbReference>
<dbReference type="Pfam" id="PF04055">
    <property type="entry name" value="Radical_SAM"/>
    <property type="match status" value="1"/>
</dbReference>
<proteinExistence type="predicted"/>
<comment type="caution">
    <text evidence="8">The sequence shown here is derived from an EMBL/GenBank/DDBJ whole genome shotgun (WGS) entry which is preliminary data.</text>
</comment>
<evidence type="ECO:0000259" key="7">
    <source>
        <dbReference type="PROSITE" id="PS51918"/>
    </source>
</evidence>
<dbReference type="GO" id="GO:0051539">
    <property type="term" value="F:4 iron, 4 sulfur cluster binding"/>
    <property type="evidence" value="ECO:0007669"/>
    <property type="project" value="UniProtKB-KW"/>
</dbReference>
<evidence type="ECO:0000256" key="3">
    <source>
        <dbReference type="ARBA" id="ARBA00022691"/>
    </source>
</evidence>
<evidence type="ECO:0000313" key="9">
    <source>
        <dbReference type="Proteomes" id="UP000824164"/>
    </source>
</evidence>
<dbReference type="SFLD" id="SFLDG01091">
    <property type="entry name" value="uncharacterized_CHP01210-like"/>
    <property type="match status" value="1"/>
</dbReference>
<keyword evidence="6" id="KW-0411">Iron-sulfur</keyword>
<keyword evidence="4" id="KW-0479">Metal-binding</keyword>
<evidence type="ECO:0000256" key="4">
    <source>
        <dbReference type="ARBA" id="ARBA00022723"/>
    </source>
</evidence>
<protein>
    <submittedName>
        <fullName evidence="8">TIGR01212 family radical SAM protein</fullName>
    </submittedName>
</protein>
<dbReference type="PANTHER" id="PTHR11135:SF1">
    <property type="entry name" value="PROTEIN YHCC"/>
    <property type="match status" value="1"/>
</dbReference>
<reference evidence="8" key="2">
    <citation type="journal article" date="2021" name="PeerJ">
        <title>Extensive microbial diversity within the chicken gut microbiome revealed by metagenomics and culture.</title>
        <authorList>
            <person name="Gilroy R."/>
            <person name="Ravi A."/>
            <person name="Getino M."/>
            <person name="Pursley I."/>
            <person name="Horton D.L."/>
            <person name="Alikhan N.F."/>
            <person name="Baker D."/>
            <person name="Gharbi K."/>
            <person name="Hall N."/>
            <person name="Watson M."/>
            <person name="Adriaenssens E.M."/>
            <person name="Foster-Nyarko E."/>
            <person name="Jarju S."/>
            <person name="Secka A."/>
            <person name="Antonio M."/>
            <person name="Oren A."/>
            <person name="Chaudhuri R.R."/>
            <person name="La Ragione R."/>
            <person name="Hildebrand F."/>
            <person name="Pallen M.J."/>
        </authorList>
    </citation>
    <scope>NUCLEOTIDE SEQUENCE</scope>
    <source>
        <strain evidence="8">CHK187-14744</strain>
    </source>
</reference>
<dbReference type="PROSITE" id="PS51918">
    <property type="entry name" value="RADICAL_SAM"/>
    <property type="match status" value="1"/>
</dbReference>
<dbReference type="Gene3D" id="3.80.30.20">
    <property type="entry name" value="tm_1862 like domain"/>
    <property type="match status" value="1"/>
</dbReference>
<feature type="domain" description="Radical SAM core" evidence="7">
    <location>
        <begin position="24"/>
        <end position="265"/>
    </location>
</feature>
<evidence type="ECO:0000313" key="8">
    <source>
        <dbReference type="EMBL" id="HIU02589.1"/>
    </source>
</evidence>
<keyword evidence="2" id="KW-0004">4Fe-4S</keyword>
<comment type="cofactor">
    <cofactor evidence="1">
        <name>[4Fe-4S] cluster</name>
        <dbReference type="ChEBI" id="CHEBI:49883"/>
    </cofactor>
</comment>
<gene>
    <name evidence="8" type="ORF">IAB63_04990</name>
</gene>
<reference evidence="8" key="1">
    <citation type="submission" date="2020-10" db="EMBL/GenBank/DDBJ databases">
        <authorList>
            <person name="Gilroy R."/>
        </authorList>
    </citation>
    <scope>NUCLEOTIDE SEQUENCE</scope>
    <source>
        <strain evidence="8">CHK187-14744</strain>
    </source>
</reference>
<evidence type="ECO:0000256" key="2">
    <source>
        <dbReference type="ARBA" id="ARBA00022485"/>
    </source>
</evidence>
<name>A0A9D1HGM4_9FIRM</name>
<accession>A0A9D1HGM4</accession>
<dbReference type="CDD" id="cd01335">
    <property type="entry name" value="Radical_SAM"/>
    <property type="match status" value="1"/>
</dbReference>
<keyword evidence="3" id="KW-0949">S-adenosyl-L-methionine</keyword>